<dbReference type="GO" id="GO:0015288">
    <property type="term" value="F:porin activity"/>
    <property type="evidence" value="ECO:0007669"/>
    <property type="project" value="UniProtKB-KW"/>
</dbReference>
<evidence type="ECO:0000256" key="3">
    <source>
        <dbReference type="ARBA" id="ARBA00022448"/>
    </source>
</evidence>
<dbReference type="CDD" id="cd00342">
    <property type="entry name" value="gram_neg_porins"/>
    <property type="match status" value="1"/>
</dbReference>
<evidence type="ECO:0000256" key="11">
    <source>
        <dbReference type="SAM" id="SignalP"/>
    </source>
</evidence>
<dbReference type="PANTHER" id="PTHR34501">
    <property type="entry name" value="PROTEIN YDDL-RELATED"/>
    <property type="match status" value="1"/>
</dbReference>
<evidence type="ECO:0000313" key="13">
    <source>
        <dbReference type="EMBL" id="AVY95507.1"/>
    </source>
</evidence>
<dbReference type="EMBL" id="CP028519">
    <property type="protein sequence ID" value="AVY95507.1"/>
    <property type="molecule type" value="Genomic_DNA"/>
</dbReference>
<dbReference type="RefSeq" id="WP_036386024.1">
    <property type="nucleotide sequence ID" value="NZ_CP028519.1"/>
</dbReference>
<keyword evidence="8" id="KW-0626">Porin</keyword>
<keyword evidence="4" id="KW-1134">Transmembrane beta strand</keyword>
<keyword evidence="3" id="KW-0813">Transport</keyword>
<keyword evidence="6 11" id="KW-0732">Signal</keyword>
<dbReference type="InterPro" id="IPR033900">
    <property type="entry name" value="Gram_neg_porin_domain"/>
</dbReference>
<dbReference type="STRING" id="1122240.GCA_000620105_02335"/>
<dbReference type="InterPro" id="IPR002299">
    <property type="entry name" value="Porin_Neis"/>
</dbReference>
<sequence>MTKTQWQLALAACGMSLVAAAQADTMIYGRIHADIESTVSGARGARATTRVQNNASRVGFKGTEDLGDGLSAIWQVESGVAIDDGSSGGSNQWAGRESFVGLSSKTLGTLKLGSFLVPLDDLHGIAGNMFQYVSGISNDAALWLNGGNLATGGFDIRGANSISYQTPEINGFTSRIQHSLTSGAGGAESTSHGGATVTSGDIVYKSGPLSVAYGIQANRSMSRTSSGFYDNALANMLVAGYSFGDLYLAGLIEHDTMENINRSGDRRNRNYASLTASYTLGRNVFTVLGGKAGSWTGDAGVDNSGATMGTVAYNHVLSKTTQVYVLYTALRNDSNGTYVLGGSPALTPQARNQHSLALGMWKNF</sequence>
<organism evidence="13 14">
    <name type="scientific">Microvirgula aerodenitrificans</name>
    <dbReference type="NCBI Taxonomy" id="57480"/>
    <lineage>
        <taxon>Bacteria</taxon>
        <taxon>Pseudomonadati</taxon>
        <taxon>Pseudomonadota</taxon>
        <taxon>Betaproteobacteria</taxon>
        <taxon>Neisseriales</taxon>
        <taxon>Aquaspirillaceae</taxon>
        <taxon>Microvirgula</taxon>
    </lineage>
</organism>
<feature type="domain" description="Porin" evidence="12">
    <location>
        <begin position="10"/>
        <end position="334"/>
    </location>
</feature>
<dbReference type="GO" id="GO:0009279">
    <property type="term" value="C:cell outer membrane"/>
    <property type="evidence" value="ECO:0007669"/>
    <property type="project" value="UniProtKB-SubCell"/>
</dbReference>
<evidence type="ECO:0000256" key="8">
    <source>
        <dbReference type="ARBA" id="ARBA00023114"/>
    </source>
</evidence>
<dbReference type="GO" id="GO:0046930">
    <property type="term" value="C:pore complex"/>
    <property type="evidence" value="ECO:0007669"/>
    <property type="project" value="UniProtKB-KW"/>
</dbReference>
<dbReference type="GO" id="GO:0006811">
    <property type="term" value="P:monoatomic ion transport"/>
    <property type="evidence" value="ECO:0007669"/>
    <property type="project" value="UniProtKB-KW"/>
</dbReference>
<keyword evidence="9" id="KW-0472">Membrane</keyword>
<feature type="chain" id="PRO_5015726750" evidence="11">
    <location>
        <begin position="24"/>
        <end position="364"/>
    </location>
</feature>
<keyword evidence="10" id="KW-0998">Cell outer membrane</keyword>
<proteinExistence type="predicted"/>
<evidence type="ECO:0000256" key="4">
    <source>
        <dbReference type="ARBA" id="ARBA00022452"/>
    </source>
</evidence>
<name>A0A2S0PE17_9NEIS</name>
<evidence type="ECO:0000256" key="2">
    <source>
        <dbReference type="ARBA" id="ARBA00011233"/>
    </source>
</evidence>
<dbReference type="InterPro" id="IPR050298">
    <property type="entry name" value="Gram-neg_bact_OMP"/>
</dbReference>
<dbReference type="Pfam" id="PF13609">
    <property type="entry name" value="Porin_4"/>
    <property type="match status" value="1"/>
</dbReference>
<gene>
    <name evidence="13" type="ORF">DAI18_16730</name>
</gene>
<keyword evidence="14" id="KW-1185">Reference proteome</keyword>
<evidence type="ECO:0000256" key="10">
    <source>
        <dbReference type="ARBA" id="ARBA00023237"/>
    </source>
</evidence>
<protein>
    <submittedName>
        <fullName evidence="13">Porin</fullName>
    </submittedName>
</protein>
<evidence type="ECO:0000256" key="6">
    <source>
        <dbReference type="ARBA" id="ARBA00022729"/>
    </source>
</evidence>
<reference evidence="13 14" key="1">
    <citation type="submission" date="2018-04" db="EMBL/GenBank/DDBJ databases">
        <title>Denitrifier Microvirgula.</title>
        <authorList>
            <person name="Anderson E."/>
            <person name="Jang J."/>
            <person name="Ishii S."/>
        </authorList>
    </citation>
    <scope>NUCLEOTIDE SEQUENCE [LARGE SCALE GENOMIC DNA]</scope>
    <source>
        <strain evidence="13 14">BE2.4</strain>
    </source>
</reference>
<keyword evidence="7" id="KW-0406">Ion transport</keyword>
<evidence type="ECO:0000256" key="5">
    <source>
        <dbReference type="ARBA" id="ARBA00022692"/>
    </source>
</evidence>
<dbReference type="PANTHER" id="PTHR34501:SF9">
    <property type="entry name" value="MAJOR OUTER MEMBRANE PROTEIN P.IA"/>
    <property type="match status" value="1"/>
</dbReference>
<dbReference type="OrthoDB" id="5293374at2"/>
<dbReference type="Gene3D" id="2.40.160.10">
    <property type="entry name" value="Porin"/>
    <property type="match status" value="1"/>
</dbReference>
<dbReference type="KEGG" id="maer:DAI18_16730"/>
<dbReference type="InterPro" id="IPR023614">
    <property type="entry name" value="Porin_dom_sf"/>
</dbReference>
<dbReference type="Proteomes" id="UP000244173">
    <property type="component" value="Chromosome"/>
</dbReference>
<evidence type="ECO:0000256" key="9">
    <source>
        <dbReference type="ARBA" id="ARBA00023136"/>
    </source>
</evidence>
<evidence type="ECO:0000256" key="1">
    <source>
        <dbReference type="ARBA" id="ARBA00004571"/>
    </source>
</evidence>
<dbReference type="PRINTS" id="PR00184">
    <property type="entry name" value="NEISSPPORIN"/>
</dbReference>
<evidence type="ECO:0000259" key="12">
    <source>
        <dbReference type="Pfam" id="PF13609"/>
    </source>
</evidence>
<feature type="signal peptide" evidence="11">
    <location>
        <begin position="1"/>
        <end position="23"/>
    </location>
</feature>
<comment type="subunit">
    <text evidence="2">Homotrimer.</text>
</comment>
<dbReference type="SUPFAM" id="SSF56935">
    <property type="entry name" value="Porins"/>
    <property type="match status" value="1"/>
</dbReference>
<evidence type="ECO:0000256" key="7">
    <source>
        <dbReference type="ARBA" id="ARBA00023065"/>
    </source>
</evidence>
<dbReference type="AlphaFoldDB" id="A0A2S0PE17"/>
<evidence type="ECO:0000313" key="14">
    <source>
        <dbReference type="Proteomes" id="UP000244173"/>
    </source>
</evidence>
<accession>A0A2S0PE17</accession>
<keyword evidence="5" id="KW-0812">Transmembrane</keyword>
<comment type="subcellular location">
    <subcellularLocation>
        <location evidence="1">Cell outer membrane</location>
        <topology evidence="1">Multi-pass membrane protein</topology>
    </subcellularLocation>
</comment>